<evidence type="ECO:0000313" key="1">
    <source>
        <dbReference type="EMBL" id="TQF08229.1"/>
    </source>
</evidence>
<reference evidence="1 2" key="1">
    <citation type="submission" date="2019-06" db="EMBL/GenBank/DDBJ databases">
        <authorList>
            <person name="Livingstone P."/>
            <person name="Whitworth D."/>
        </authorList>
    </citation>
    <scope>NUCLEOTIDE SEQUENCE [LARGE SCALE GENOMIC DNA]</scope>
    <source>
        <strain evidence="1 2">AM401</strain>
    </source>
</reference>
<dbReference type="EMBL" id="VIFM01000885">
    <property type="protein sequence ID" value="TQF08229.1"/>
    <property type="molecule type" value="Genomic_DNA"/>
</dbReference>
<keyword evidence="2" id="KW-1185">Reference proteome</keyword>
<organism evidence="1 2">
    <name type="scientific">Myxococcus llanfairpwllgwyngyllgogerychwyrndrobwllllantysiliogogogochensis</name>
    <dbReference type="NCBI Taxonomy" id="2590453"/>
    <lineage>
        <taxon>Bacteria</taxon>
        <taxon>Pseudomonadati</taxon>
        <taxon>Myxococcota</taxon>
        <taxon>Myxococcia</taxon>
        <taxon>Myxococcales</taxon>
        <taxon>Cystobacterineae</taxon>
        <taxon>Myxococcaceae</taxon>
        <taxon>Myxococcus</taxon>
    </lineage>
</organism>
<protein>
    <submittedName>
        <fullName evidence="1">Anti-sigma regulatory factor</fullName>
    </submittedName>
</protein>
<sequence length="33" mass="3877">GMGLPNMKKYSDYFEIDSQKGKGTRVYMIIYNK</sequence>
<gene>
    <name evidence="1" type="ORF">FJV41_51065</name>
</gene>
<dbReference type="AlphaFoldDB" id="A0A540WGT5"/>
<proteinExistence type="predicted"/>
<comment type="caution">
    <text evidence="1">The sequence shown here is derived from an EMBL/GenBank/DDBJ whole genome shotgun (WGS) entry which is preliminary data.</text>
</comment>
<dbReference type="Proteomes" id="UP000315369">
    <property type="component" value="Unassembled WGS sequence"/>
</dbReference>
<feature type="non-terminal residue" evidence="1">
    <location>
        <position position="1"/>
    </location>
</feature>
<name>A0A540WGT5_9BACT</name>
<accession>A0A540WGT5</accession>
<evidence type="ECO:0000313" key="2">
    <source>
        <dbReference type="Proteomes" id="UP000315369"/>
    </source>
</evidence>